<dbReference type="SUPFAM" id="SSF52768">
    <property type="entry name" value="Arginase/deacetylase"/>
    <property type="match status" value="1"/>
</dbReference>
<dbReference type="InterPro" id="IPR023696">
    <property type="entry name" value="Ureohydrolase_dom_sf"/>
</dbReference>
<keyword evidence="1" id="KW-0479">Metal-binding</keyword>
<dbReference type="GO" id="GO:0030145">
    <property type="term" value="F:manganese ion binding"/>
    <property type="evidence" value="ECO:0007669"/>
    <property type="project" value="TreeGrafter"/>
</dbReference>
<dbReference type="AlphaFoldDB" id="A0A6P0HED8"/>
<dbReference type="InterPro" id="IPR006035">
    <property type="entry name" value="Ureohydrolase"/>
</dbReference>
<name>A0A6P0HED8_9ACTN</name>
<comment type="caution">
    <text evidence="5">The sequence shown here is derived from an EMBL/GenBank/DDBJ whole genome shotgun (WGS) entry which is preliminary data.</text>
</comment>
<dbReference type="Proteomes" id="UP000468687">
    <property type="component" value="Unassembled WGS sequence"/>
</dbReference>
<keyword evidence="6" id="KW-1185">Reference proteome</keyword>
<dbReference type="PROSITE" id="PS51409">
    <property type="entry name" value="ARGINASE_2"/>
    <property type="match status" value="1"/>
</dbReference>
<keyword evidence="3" id="KW-0464">Manganese</keyword>
<dbReference type="PANTHER" id="PTHR43782:SF3">
    <property type="entry name" value="ARGINASE"/>
    <property type="match status" value="1"/>
</dbReference>
<dbReference type="Pfam" id="PF00491">
    <property type="entry name" value="Arginase"/>
    <property type="match status" value="1"/>
</dbReference>
<evidence type="ECO:0000256" key="4">
    <source>
        <dbReference type="PROSITE-ProRule" id="PRU00742"/>
    </source>
</evidence>
<keyword evidence="2" id="KW-0378">Hydrolase</keyword>
<sequence length="312" mass="32874">MVEVLNVVGVPTSAGAYAPGQERAPRVFREHGLVEALASTGWWVRDRGDVHGVRWRPDPGRPEAMNVPDVVEVARSAARRVGQLLDVGEHVLVLGGDCSIEVGVVAGALASGASVGLVYIDLDADLKVPATGEGALDWMGVAHLLDVPGADPAVADLGPRRPLLTGSDVLLLGQGNITDSEADIVRQRGIEVIPLAEVHADPVAAADKAVAWAAQHDRLLVHVDVDVLRWVDFPIAENSRRADGLTLDELGAVLGRLVSAPAWRALTVCEVNPDHAPDETESFARLNRMLAEAFSRCPAAGSHGHRGSSGLP</sequence>
<dbReference type="Gene3D" id="3.40.800.10">
    <property type="entry name" value="Ureohydrolase domain"/>
    <property type="match status" value="1"/>
</dbReference>
<evidence type="ECO:0000313" key="6">
    <source>
        <dbReference type="Proteomes" id="UP000468687"/>
    </source>
</evidence>
<dbReference type="PANTHER" id="PTHR43782">
    <property type="entry name" value="ARGINASE"/>
    <property type="match status" value="1"/>
</dbReference>
<reference evidence="5 6" key="1">
    <citation type="journal article" date="2014" name="Int. J. Syst. Evol. Microbiol.">
        <title>Nocardioides zeae sp. nov., isolated from the stem of Zea mays.</title>
        <authorList>
            <person name="Glaeser S.P."/>
            <person name="McInroy J.A."/>
            <person name="Busse H.J."/>
            <person name="Kampfer P."/>
        </authorList>
    </citation>
    <scope>NUCLEOTIDE SEQUENCE [LARGE SCALE GENOMIC DNA]</scope>
    <source>
        <strain evidence="5 6">JCM 30728</strain>
    </source>
</reference>
<evidence type="ECO:0000256" key="1">
    <source>
        <dbReference type="ARBA" id="ARBA00022723"/>
    </source>
</evidence>
<evidence type="ECO:0000256" key="2">
    <source>
        <dbReference type="ARBA" id="ARBA00022801"/>
    </source>
</evidence>
<dbReference type="EMBL" id="JAAGXA010000001">
    <property type="protein sequence ID" value="NEN77098.1"/>
    <property type="molecule type" value="Genomic_DNA"/>
</dbReference>
<dbReference type="GO" id="GO:0005829">
    <property type="term" value="C:cytosol"/>
    <property type="evidence" value="ECO:0007669"/>
    <property type="project" value="TreeGrafter"/>
</dbReference>
<comment type="similarity">
    <text evidence="4">Belongs to the arginase family.</text>
</comment>
<proteinExistence type="inferred from homology"/>
<evidence type="ECO:0000256" key="3">
    <source>
        <dbReference type="ARBA" id="ARBA00023211"/>
    </source>
</evidence>
<protein>
    <submittedName>
        <fullName evidence="5">Arginase family protein</fullName>
    </submittedName>
</protein>
<evidence type="ECO:0000313" key="5">
    <source>
        <dbReference type="EMBL" id="NEN77098.1"/>
    </source>
</evidence>
<dbReference type="GO" id="GO:0004053">
    <property type="term" value="F:arginase activity"/>
    <property type="evidence" value="ECO:0007669"/>
    <property type="project" value="TreeGrafter"/>
</dbReference>
<dbReference type="RefSeq" id="WP_163770424.1">
    <property type="nucleotide sequence ID" value="NZ_JAAGXA010000001.1"/>
</dbReference>
<organism evidence="5 6">
    <name type="scientific">Nocardioides zeae</name>
    <dbReference type="NCBI Taxonomy" id="1457234"/>
    <lineage>
        <taxon>Bacteria</taxon>
        <taxon>Bacillati</taxon>
        <taxon>Actinomycetota</taxon>
        <taxon>Actinomycetes</taxon>
        <taxon>Propionibacteriales</taxon>
        <taxon>Nocardioidaceae</taxon>
        <taxon>Nocardioides</taxon>
    </lineage>
</organism>
<accession>A0A6P0HED8</accession>
<gene>
    <name evidence="5" type="ORF">G3T38_02280</name>
</gene>